<feature type="domain" description="GyrI-like small molecule binding" evidence="1">
    <location>
        <begin position="17"/>
        <end position="169"/>
    </location>
</feature>
<dbReference type="RefSeq" id="WP_379930930.1">
    <property type="nucleotide sequence ID" value="NZ_JBHUMM010000043.1"/>
</dbReference>
<dbReference type="Proteomes" id="UP001597497">
    <property type="component" value="Unassembled WGS sequence"/>
</dbReference>
<reference evidence="3" key="1">
    <citation type="journal article" date="2019" name="Int. J. Syst. Evol. Microbiol.">
        <title>The Global Catalogue of Microorganisms (GCM) 10K type strain sequencing project: providing services to taxonomists for standard genome sequencing and annotation.</title>
        <authorList>
            <consortium name="The Broad Institute Genomics Platform"/>
            <consortium name="The Broad Institute Genome Sequencing Center for Infectious Disease"/>
            <person name="Wu L."/>
            <person name="Ma J."/>
        </authorList>
    </citation>
    <scope>NUCLEOTIDE SEQUENCE [LARGE SCALE GENOMIC DNA]</scope>
    <source>
        <strain evidence="3">KCTC 33676</strain>
    </source>
</reference>
<proteinExistence type="predicted"/>
<gene>
    <name evidence="2" type="ORF">ACFSUC_17445</name>
</gene>
<dbReference type="EMBL" id="JBHUMM010000043">
    <property type="protein sequence ID" value="MFD2673363.1"/>
    <property type="molecule type" value="Genomic_DNA"/>
</dbReference>
<sequence length="172" mass="19572">MEQVTVTGVQGVPGKKEGFRGVGHKVVAPFSELGTKIREAKDDVLKQVKANSKMESQPLLYCISPPEKISSMEDDHTVYVLVKEESFGEQKPPESFIQLDVPTQSCLHFHYEGSMNDIMSFYQELFSRISGDGDIPFDQEGYRIEEYGENHKWDDKETEDNELEIFFPVQAS</sequence>
<dbReference type="Gene3D" id="3.20.80.10">
    <property type="entry name" value="Regulatory factor, effector binding domain"/>
    <property type="match status" value="1"/>
</dbReference>
<dbReference type="Pfam" id="PF06445">
    <property type="entry name" value="GyrI-like"/>
    <property type="match status" value="1"/>
</dbReference>
<evidence type="ECO:0000313" key="2">
    <source>
        <dbReference type="EMBL" id="MFD2673363.1"/>
    </source>
</evidence>
<protein>
    <submittedName>
        <fullName evidence="2">GyrI-like domain-containing protein</fullName>
    </submittedName>
</protein>
<keyword evidence="3" id="KW-1185">Reference proteome</keyword>
<dbReference type="SUPFAM" id="SSF55136">
    <property type="entry name" value="Probable bacterial effector-binding domain"/>
    <property type="match status" value="1"/>
</dbReference>
<comment type="caution">
    <text evidence="2">The sequence shown here is derived from an EMBL/GenBank/DDBJ whole genome shotgun (WGS) entry which is preliminary data.</text>
</comment>
<evidence type="ECO:0000313" key="3">
    <source>
        <dbReference type="Proteomes" id="UP001597497"/>
    </source>
</evidence>
<dbReference type="InterPro" id="IPR011256">
    <property type="entry name" value="Reg_factor_effector_dom_sf"/>
</dbReference>
<evidence type="ECO:0000259" key="1">
    <source>
        <dbReference type="Pfam" id="PF06445"/>
    </source>
</evidence>
<organism evidence="2 3">
    <name type="scientific">Marinicrinis sediminis</name>
    <dbReference type="NCBI Taxonomy" id="1652465"/>
    <lineage>
        <taxon>Bacteria</taxon>
        <taxon>Bacillati</taxon>
        <taxon>Bacillota</taxon>
        <taxon>Bacilli</taxon>
        <taxon>Bacillales</taxon>
        <taxon>Paenibacillaceae</taxon>
    </lineage>
</organism>
<name>A0ABW5REC6_9BACL</name>
<accession>A0ABW5REC6</accession>
<dbReference type="InterPro" id="IPR029442">
    <property type="entry name" value="GyrI-like"/>
</dbReference>